<dbReference type="AntiFam" id="ANF00121">
    <property type="entry name" value="Shadow ORF (opposite algI)"/>
</dbReference>
<feature type="region of interest" description="Disordered" evidence="1">
    <location>
        <begin position="118"/>
        <end position="196"/>
    </location>
</feature>
<dbReference type="EMBL" id="CAEZTR010000175">
    <property type="protein sequence ID" value="CAB4591565.1"/>
    <property type="molecule type" value="Genomic_DNA"/>
</dbReference>
<evidence type="ECO:0000256" key="1">
    <source>
        <dbReference type="SAM" id="MobiDB-lite"/>
    </source>
</evidence>
<organism evidence="2">
    <name type="scientific">freshwater metagenome</name>
    <dbReference type="NCBI Taxonomy" id="449393"/>
    <lineage>
        <taxon>unclassified sequences</taxon>
        <taxon>metagenomes</taxon>
        <taxon>ecological metagenomes</taxon>
    </lineage>
</organism>
<feature type="region of interest" description="Disordered" evidence="1">
    <location>
        <begin position="1"/>
        <end position="67"/>
    </location>
</feature>
<gene>
    <name evidence="2" type="ORF">UFOPK1711_01849</name>
</gene>
<reference evidence="2" key="1">
    <citation type="submission" date="2020-05" db="EMBL/GenBank/DDBJ databases">
        <authorList>
            <person name="Chiriac C."/>
            <person name="Salcher M."/>
            <person name="Ghai R."/>
            <person name="Kavagutti S V."/>
        </authorList>
    </citation>
    <scope>NUCLEOTIDE SEQUENCE</scope>
</reference>
<feature type="compositionally biased region" description="Basic and acidic residues" evidence="1">
    <location>
        <begin position="1"/>
        <end position="32"/>
    </location>
</feature>
<feature type="compositionally biased region" description="Basic and acidic residues" evidence="1">
    <location>
        <begin position="46"/>
        <end position="67"/>
    </location>
</feature>
<protein>
    <submittedName>
        <fullName evidence="2">Unannotated protein</fullName>
    </submittedName>
</protein>
<accession>A0A6J6FXF9</accession>
<sequence>MFLELRRKLARTHDRSSNEVSKEREIDPEVKKIQGLAPLTSSNIDHITDRLEGEERNSDRQNNVEKWSIDRDSNRSHLFGDCRKEEVDVFEIAENAEIDDDGNPHDPSTRVSALPFWSERAEYRPSEKPVDTNAQEEQQQIVPVPPSIEDKTRGEDEPAPCDLVGSKQPTHGEDHQEEDREIDGGEKHGEVSQMAR</sequence>
<feature type="compositionally biased region" description="Basic and acidic residues" evidence="1">
    <location>
        <begin position="119"/>
        <end position="130"/>
    </location>
</feature>
<feature type="compositionally biased region" description="Basic and acidic residues" evidence="1">
    <location>
        <begin position="170"/>
        <end position="190"/>
    </location>
</feature>
<dbReference type="AlphaFoldDB" id="A0A6J6FXF9"/>
<evidence type="ECO:0000313" key="2">
    <source>
        <dbReference type="EMBL" id="CAB4591565.1"/>
    </source>
</evidence>
<name>A0A6J6FXF9_9ZZZZ</name>
<proteinExistence type="predicted"/>